<evidence type="ECO:0000313" key="3">
    <source>
        <dbReference type="EMBL" id="UWZ82806.1"/>
    </source>
</evidence>
<feature type="signal peptide" evidence="1">
    <location>
        <begin position="1"/>
        <end position="21"/>
    </location>
</feature>
<evidence type="ECO:0000313" key="4">
    <source>
        <dbReference type="Proteomes" id="UP001059380"/>
    </source>
</evidence>
<dbReference type="PROSITE" id="PS51352">
    <property type="entry name" value="THIOREDOXIN_2"/>
    <property type="match status" value="1"/>
</dbReference>
<organism evidence="3 4">
    <name type="scientific">Occallatibacter riparius</name>
    <dbReference type="NCBI Taxonomy" id="1002689"/>
    <lineage>
        <taxon>Bacteria</taxon>
        <taxon>Pseudomonadati</taxon>
        <taxon>Acidobacteriota</taxon>
        <taxon>Terriglobia</taxon>
        <taxon>Terriglobales</taxon>
        <taxon>Acidobacteriaceae</taxon>
        <taxon>Occallatibacter</taxon>
    </lineage>
</organism>
<dbReference type="SUPFAM" id="SSF52833">
    <property type="entry name" value="Thioredoxin-like"/>
    <property type="match status" value="1"/>
</dbReference>
<dbReference type="InterPro" id="IPR036249">
    <property type="entry name" value="Thioredoxin-like_sf"/>
</dbReference>
<evidence type="ECO:0000256" key="1">
    <source>
        <dbReference type="SAM" id="SignalP"/>
    </source>
</evidence>
<keyword evidence="1" id="KW-0732">Signal</keyword>
<protein>
    <submittedName>
        <fullName evidence="3">Thioredoxin family protein</fullName>
    </submittedName>
</protein>
<sequence>MRFLAVVALFICFFSTRAAFAGEIKPYNPAEFAKLAGEGKPILLDVRADWCQTCAAQAPVIRDLMAQSKYKDVTAFTINFDTDTALLLAYHVEVQSTLIVLKGKQEEGRSVGDTSKQGIERLLSSVVH</sequence>
<dbReference type="Gene3D" id="3.40.30.10">
    <property type="entry name" value="Glutaredoxin"/>
    <property type="match status" value="1"/>
</dbReference>
<accession>A0A9J7BPF2</accession>
<feature type="domain" description="Thioredoxin" evidence="2">
    <location>
        <begin position="5"/>
        <end position="128"/>
    </location>
</feature>
<dbReference type="CDD" id="cd02947">
    <property type="entry name" value="TRX_family"/>
    <property type="match status" value="1"/>
</dbReference>
<gene>
    <name evidence="3" type="ORF">MOP44_19825</name>
</gene>
<keyword evidence="4" id="KW-1185">Reference proteome</keyword>
<dbReference type="KEGG" id="orp:MOP44_19825"/>
<feature type="chain" id="PRO_5039902559" evidence="1">
    <location>
        <begin position="22"/>
        <end position="128"/>
    </location>
</feature>
<reference evidence="3" key="1">
    <citation type="submission" date="2021-04" db="EMBL/GenBank/DDBJ databases">
        <title>Phylogenetic analysis of Acidobacteriaceae.</title>
        <authorList>
            <person name="Qiu L."/>
            <person name="Zhang Q."/>
        </authorList>
    </citation>
    <scope>NUCLEOTIDE SEQUENCE</scope>
    <source>
        <strain evidence="3">DSM 25168</strain>
    </source>
</reference>
<dbReference type="EMBL" id="CP093313">
    <property type="protein sequence ID" value="UWZ82806.1"/>
    <property type="molecule type" value="Genomic_DNA"/>
</dbReference>
<dbReference type="Proteomes" id="UP001059380">
    <property type="component" value="Chromosome"/>
</dbReference>
<name>A0A9J7BPF2_9BACT</name>
<dbReference type="RefSeq" id="WP_260792038.1">
    <property type="nucleotide sequence ID" value="NZ_CP093313.1"/>
</dbReference>
<proteinExistence type="predicted"/>
<dbReference type="AlphaFoldDB" id="A0A9J7BPF2"/>
<dbReference type="Pfam" id="PF00085">
    <property type="entry name" value="Thioredoxin"/>
    <property type="match status" value="1"/>
</dbReference>
<dbReference type="InterPro" id="IPR013766">
    <property type="entry name" value="Thioredoxin_domain"/>
</dbReference>
<evidence type="ECO:0000259" key="2">
    <source>
        <dbReference type="PROSITE" id="PS51352"/>
    </source>
</evidence>